<keyword evidence="2" id="KW-0831">Ubiquinone biosynthesis</keyword>
<dbReference type="InterPro" id="IPR009078">
    <property type="entry name" value="Ferritin-like_SF"/>
</dbReference>
<dbReference type="GO" id="GO:0005743">
    <property type="term" value="C:mitochondrial inner membrane"/>
    <property type="evidence" value="ECO:0007669"/>
    <property type="project" value="TreeGrafter"/>
</dbReference>
<dbReference type="SUPFAM" id="SSF53254">
    <property type="entry name" value="Phosphoglycerate mutase-like"/>
    <property type="match status" value="1"/>
</dbReference>
<evidence type="ECO:0000256" key="6">
    <source>
        <dbReference type="ARBA" id="ARBA00023033"/>
    </source>
</evidence>
<evidence type="ECO:0000313" key="8">
    <source>
        <dbReference type="EMBL" id="CAF3803197.1"/>
    </source>
</evidence>
<dbReference type="GO" id="GO:0006744">
    <property type="term" value="P:ubiquinone biosynthetic process"/>
    <property type="evidence" value="ECO:0007669"/>
    <property type="project" value="UniProtKB-KW"/>
</dbReference>
<keyword evidence="5" id="KW-0408">Iron</keyword>
<dbReference type="InterPro" id="IPR011566">
    <property type="entry name" value="Ubq_synth_Coq7"/>
</dbReference>
<dbReference type="PANTHER" id="PTHR11237:SF4">
    <property type="entry name" value="5-DEMETHOXYUBIQUINONE HYDROXYLASE, MITOCHONDRIAL"/>
    <property type="match status" value="1"/>
</dbReference>
<reference evidence="8" key="1">
    <citation type="submission" date="2021-02" db="EMBL/GenBank/DDBJ databases">
        <authorList>
            <person name="Nowell W R."/>
        </authorList>
    </citation>
    <scope>NUCLEOTIDE SEQUENCE</scope>
</reference>
<dbReference type="EMBL" id="CAJOBF010000351">
    <property type="protein sequence ID" value="CAF3803197.1"/>
    <property type="molecule type" value="Genomic_DNA"/>
</dbReference>
<comment type="caution">
    <text evidence="8">The sequence shown here is derived from an EMBL/GenBank/DDBJ whole genome shotgun (WGS) entry which is preliminary data.</text>
</comment>
<dbReference type="Gene3D" id="3.40.50.1240">
    <property type="entry name" value="Phosphoglycerate mutase-like"/>
    <property type="match status" value="1"/>
</dbReference>
<dbReference type="CDD" id="cd01042">
    <property type="entry name" value="DMQH"/>
    <property type="match status" value="1"/>
</dbReference>
<evidence type="ECO:0000256" key="1">
    <source>
        <dbReference type="ARBA" id="ARBA00004749"/>
    </source>
</evidence>
<dbReference type="AlphaFoldDB" id="A0A819BJK2"/>
<dbReference type="GO" id="GO:0005634">
    <property type="term" value="C:nucleus"/>
    <property type="evidence" value="ECO:0007669"/>
    <property type="project" value="TreeGrafter"/>
</dbReference>
<dbReference type="Pfam" id="PF03232">
    <property type="entry name" value="COQ7"/>
    <property type="match status" value="1"/>
</dbReference>
<dbReference type="GO" id="GO:0008340">
    <property type="term" value="P:determination of adult lifespan"/>
    <property type="evidence" value="ECO:0007669"/>
    <property type="project" value="TreeGrafter"/>
</dbReference>
<dbReference type="InterPro" id="IPR013078">
    <property type="entry name" value="His_Pase_superF_clade-1"/>
</dbReference>
<dbReference type="CDD" id="cd07067">
    <property type="entry name" value="HP_PGM_like"/>
    <property type="match status" value="1"/>
</dbReference>
<comment type="pathway">
    <text evidence="1">Cofactor biosynthesis; ubiquinone biosynthesis.</text>
</comment>
<dbReference type="Proteomes" id="UP000663842">
    <property type="component" value="Unassembled WGS sequence"/>
</dbReference>
<organism evidence="8 9">
    <name type="scientific">Rotaria magnacalcarata</name>
    <dbReference type="NCBI Taxonomy" id="392030"/>
    <lineage>
        <taxon>Eukaryota</taxon>
        <taxon>Metazoa</taxon>
        <taxon>Spiralia</taxon>
        <taxon>Gnathifera</taxon>
        <taxon>Rotifera</taxon>
        <taxon>Eurotatoria</taxon>
        <taxon>Bdelloidea</taxon>
        <taxon>Philodinida</taxon>
        <taxon>Philodinidae</taxon>
        <taxon>Rotaria</taxon>
    </lineage>
</organism>
<evidence type="ECO:0008006" key="10">
    <source>
        <dbReference type="Google" id="ProtNLM"/>
    </source>
</evidence>
<evidence type="ECO:0000256" key="4">
    <source>
        <dbReference type="ARBA" id="ARBA00023002"/>
    </source>
</evidence>
<evidence type="ECO:0000313" key="9">
    <source>
        <dbReference type="Proteomes" id="UP000663842"/>
    </source>
</evidence>
<evidence type="ECO:0000256" key="2">
    <source>
        <dbReference type="ARBA" id="ARBA00022688"/>
    </source>
</evidence>
<dbReference type="GO" id="GO:0010468">
    <property type="term" value="P:regulation of gene expression"/>
    <property type="evidence" value="ECO:0007669"/>
    <property type="project" value="TreeGrafter"/>
</dbReference>
<dbReference type="Pfam" id="PF00300">
    <property type="entry name" value="His_Phos_1"/>
    <property type="match status" value="1"/>
</dbReference>
<dbReference type="SUPFAM" id="SSF47240">
    <property type="entry name" value="Ferritin-like"/>
    <property type="match status" value="1"/>
</dbReference>
<dbReference type="Gene3D" id="1.20.5.420">
    <property type="entry name" value="Immunoglobulin FC, subunit C"/>
    <property type="match status" value="1"/>
</dbReference>
<evidence type="ECO:0000256" key="5">
    <source>
        <dbReference type="ARBA" id="ARBA00023004"/>
    </source>
</evidence>
<dbReference type="GO" id="GO:2000377">
    <property type="term" value="P:regulation of reactive oxygen species metabolic process"/>
    <property type="evidence" value="ECO:0007669"/>
    <property type="project" value="TreeGrafter"/>
</dbReference>
<dbReference type="InterPro" id="IPR029033">
    <property type="entry name" value="His_PPase_superfam"/>
</dbReference>
<proteinExistence type="predicted"/>
<keyword evidence="7" id="KW-0472">Membrane</keyword>
<evidence type="ECO:0000256" key="3">
    <source>
        <dbReference type="ARBA" id="ARBA00022723"/>
    </source>
</evidence>
<keyword evidence="4" id="KW-0560">Oxidoreductase</keyword>
<sequence>MPKPFFSNNHDTMLQEIIRVNHAGEFGAQKIYQGQIKYTKNLNDQKILKHMLDQEQEHLEYFSNKLQEGLSRPTLLMPIWTIGGYLMGAISAKIGIKAAMMVTENVETIIEDHYSQQITYLERCDPKNSMLEKIKKFKSDETEHKNLAIISANKNNNKLDDLIGGFIKNICKSAIFLTKEAKQMDDIFRELTNKGIQEAEKALEFLQNYQINKILVSSAKRTMQTAEIIQKKLMCPQFEVLPELYASSSSKIVEVISKQDDKDKIILLIAHNPGIFNTALKFVTSDSLEYDLLIESGMPTARIINLDFPQLKHWSDIQNNFS</sequence>
<dbReference type="PANTHER" id="PTHR11237">
    <property type="entry name" value="COENZYME Q10 BIOSYNTHESIS PROTEIN 7"/>
    <property type="match status" value="1"/>
</dbReference>
<keyword evidence="3" id="KW-0479">Metal-binding</keyword>
<evidence type="ECO:0000256" key="7">
    <source>
        <dbReference type="ARBA" id="ARBA00023136"/>
    </source>
</evidence>
<dbReference type="GO" id="GO:0008682">
    <property type="term" value="F:3-demethoxyubiquinol 3-hydroxylase activity"/>
    <property type="evidence" value="ECO:0007669"/>
    <property type="project" value="TreeGrafter"/>
</dbReference>
<name>A0A819BJK2_9BILA</name>
<accession>A0A819BJK2</accession>
<gene>
    <name evidence="8" type="ORF">UXM345_LOCUS4934</name>
</gene>
<keyword evidence="6" id="KW-0503">Monooxygenase</keyword>
<protein>
    <recommendedName>
        <fullName evidence="10">3-demethoxyubiquinol 3-hydroxylase</fullName>
    </recommendedName>
</protein>
<dbReference type="GO" id="GO:0046872">
    <property type="term" value="F:metal ion binding"/>
    <property type="evidence" value="ECO:0007669"/>
    <property type="project" value="UniProtKB-KW"/>
</dbReference>